<reference evidence="3 4" key="1">
    <citation type="submission" date="2020-03" db="EMBL/GenBank/DDBJ databases">
        <title>Metabolic flexibility allows generalist bacteria to become dominant in a frequently disturbed ecosystem.</title>
        <authorList>
            <person name="Chen Y.-J."/>
            <person name="Leung P.M."/>
            <person name="Bay S.K."/>
            <person name="Hugenholtz P."/>
            <person name="Kessler A.J."/>
            <person name="Shelley G."/>
            <person name="Waite D.W."/>
            <person name="Cook P.L."/>
            <person name="Greening C."/>
        </authorList>
    </citation>
    <scope>NUCLEOTIDE SEQUENCE [LARGE SCALE GENOMIC DNA]</scope>
    <source>
        <strain evidence="3">SS_bin_28</strain>
    </source>
</reference>
<dbReference type="EMBL" id="JABDJR010000161">
    <property type="protein sequence ID" value="NNF05972.1"/>
    <property type="molecule type" value="Genomic_DNA"/>
</dbReference>
<dbReference type="SUPFAM" id="SSF82708">
    <property type="entry name" value="R3H domain"/>
    <property type="match status" value="1"/>
</dbReference>
<organism evidence="3 4">
    <name type="scientific">Eiseniibacteriota bacterium</name>
    <dbReference type="NCBI Taxonomy" id="2212470"/>
    <lineage>
        <taxon>Bacteria</taxon>
        <taxon>Candidatus Eiseniibacteriota</taxon>
    </lineage>
</organism>
<accession>A0A7Y2E7W5</accession>
<feature type="compositionally biased region" description="Basic and acidic residues" evidence="1">
    <location>
        <begin position="1"/>
        <end position="29"/>
    </location>
</feature>
<name>A0A7Y2E7W5_UNCEI</name>
<dbReference type="Gene3D" id="3.30.1370.50">
    <property type="entry name" value="R3H-like domain"/>
    <property type="match status" value="1"/>
</dbReference>
<dbReference type="PANTHER" id="PTHR35800:SF1">
    <property type="entry name" value="RNA-BINDING PROTEIN KHPB"/>
    <property type="match status" value="1"/>
</dbReference>
<feature type="region of interest" description="Disordered" evidence="1">
    <location>
        <begin position="1"/>
        <end position="34"/>
    </location>
</feature>
<protein>
    <submittedName>
        <fullName evidence="3">Protein jag</fullName>
    </submittedName>
</protein>
<proteinExistence type="predicted"/>
<comment type="caution">
    <text evidence="3">The sequence shown here is derived from an EMBL/GenBank/DDBJ whole genome shotgun (WGS) entry which is preliminary data.</text>
</comment>
<evidence type="ECO:0000259" key="2">
    <source>
        <dbReference type="PROSITE" id="PS51061"/>
    </source>
</evidence>
<gene>
    <name evidence="3" type="ORF">HKN21_04370</name>
</gene>
<sequence length="79" mass="8937">GYRSRREAQLRRSAQDLAARVERTGRRAMTEPLSPSERRIVHRVLAENDRIQTHAAGGGHNRRVVITLPRGKGQGRKQS</sequence>
<dbReference type="PANTHER" id="PTHR35800">
    <property type="entry name" value="PROTEIN JAG"/>
    <property type="match status" value="1"/>
</dbReference>
<dbReference type="InterPro" id="IPR039247">
    <property type="entry name" value="KhpB"/>
</dbReference>
<dbReference type="Proteomes" id="UP000547674">
    <property type="component" value="Unassembled WGS sequence"/>
</dbReference>
<dbReference type="AlphaFoldDB" id="A0A7Y2E7W5"/>
<dbReference type="PROSITE" id="PS51061">
    <property type="entry name" value="R3H"/>
    <property type="match status" value="1"/>
</dbReference>
<dbReference type="InterPro" id="IPR036867">
    <property type="entry name" value="R3H_dom_sf"/>
</dbReference>
<dbReference type="SMART" id="SM00393">
    <property type="entry name" value="R3H"/>
    <property type="match status" value="1"/>
</dbReference>
<dbReference type="InterPro" id="IPR001374">
    <property type="entry name" value="R3H_dom"/>
</dbReference>
<feature type="domain" description="R3H" evidence="2">
    <location>
        <begin position="4"/>
        <end position="70"/>
    </location>
</feature>
<evidence type="ECO:0000313" key="4">
    <source>
        <dbReference type="Proteomes" id="UP000547674"/>
    </source>
</evidence>
<feature type="region of interest" description="Disordered" evidence="1">
    <location>
        <begin position="55"/>
        <end position="79"/>
    </location>
</feature>
<evidence type="ECO:0000313" key="3">
    <source>
        <dbReference type="EMBL" id="NNF05972.1"/>
    </source>
</evidence>
<dbReference type="GO" id="GO:0003723">
    <property type="term" value="F:RNA binding"/>
    <property type="evidence" value="ECO:0007669"/>
    <property type="project" value="InterPro"/>
</dbReference>
<feature type="non-terminal residue" evidence="3">
    <location>
        <position position="1"/>
    </location>
</feature>
<evidence type="ECO:0000256" key="1">
    <source>
        <dbReference type="SAM" id="MobiDB-lite"/>
    </source>
</evidence>
<dbReference type="Pfam" id="PF01424">
    <property type="entry name" value="R3H"/>
    <property type="match status" value="1"/>
</dbReference>